<gene>
    <name evidence="2" type="ORF">P5673_004363</name>
</gene>
<dbReference type="PANTHER" id="PTHR22744:SF17">
    <property type="entry name" value="BTB DOMAIN-CONTAINING PROTEIN"/>
    <property type="match status" value="1"/>
</dbReference>
<dbReference type="Proteomes" id="UP001249851">
    <property type="component" value="Unassembled WGS sequence"/>
</dbReference>
<proteinExistence type="predicted"/>
<keyword evidence="3" id="KW-1185">Reference proteome</keyword>
<dbReference type="PROSITE" id="PS50097">
    <property type="entry name" value="BTB"/>
    <property type="match status" value="1"/>
</dbReference>
<dbReference type="SUPFAM" id="SSF54695">
    <property type="entry name" value="POZ domain"/>
    <property type="match status" value="1"/>
</dbReference>
<reference evidence="2" key="1">
    <citation type="journal article" date="2023" name="G3 (Bethesda)">
        <title>Whole genome assembly and annotation of the endangered Caribbean coral Acropora cervicornis.</title>
        <authorList>
            <person name="Selwyn J.D."/>
            <person name="Vollmer S.V."/>
        </authorList>
    </citation>
    <scope>NUCLEOTIDE SEQUENCE</scope>
    <source>
        <strain evidence="2">K2</strain>
    </source>
</reference>
<evidence type="ECO:0000259" key="1">
    <source>
        <dbReference type="PROSITE" id="PS50097"/>
    </source>
</evidence>
<dbReference type="PANTHER" id="PTHR22744">
    <property type="entry name" value="HELIX LOOP HELIX PROTEIN 21-RELATED"/>
    <property type="match status" value="1"/>
</dbReference>
<dbReference type="SMART" id="SM00225">
    <property type="entry name" value="BTB"/>
    <property type="match status" value="1"/>
</dbReference>
<accession>A0AAD9VDN5</accession>
<evidence type="ECO:0000313" key="3">
    <source>
        <dbReference type="Proteomes" id="UP001249851"/>
    </source>
</evidence>
<evidence type="ECO:0000313" key="2">
    <source>
        <dbReference type="EMBL" id="KAK2570676.1"/>
    </source>
</evidence>
<reference evidence="2" key="2">
    <citation type="journal article" date="2023" name="Science">
        <title>Genomic signatures of disease resistance in endangered staghorn corals.</title>
        <authorList>
            <person name="Vollmer S.V."/>
            <person name="Selwyn J.D."/>
            <person name="Despard B.A."/>
            <person name="Roesel C.L."/>
        </authorList>
    </citation>
    <scope>NUCLEOTIDE SEQUENCE</scope>
    <source>
        <strain evidence="2">K2</strain>
    </source>
</reference>
<dbReference type="CDD" id="cd18186">
    <property type="entry name" value="BTB_POZ_ZBTB_KLHL-like"/>
    <property type="match status" value="1"/>
</dbReference>
<organism evidence="2 3">
    <name type="scientific">Acropora cervicornis</name>
    <name type="common">Staghorn coral</name>
    <dbReference type="NCBI Taxonomy" id="6130"/>
    <lineage>
        <taxon>Eukaryota</taxon>
        <taxon>Metazoa</taxon>
        <taxon>Cnidaria</taxon>
        <taxon>Anthozoa</taxon>
        <taxon>Hexacorallia</taxon>
        <taxon>Scleractinia</taxon>
        <taxon>Astrocoeniina</taxon>
        <taxon>Acroporidae</taxon>
        <taxon>Acropora</taxon>
    </lineage>
</organism>
<name>A0AAD9VDN5_ACRCE</name>
<dbReference type="Pfam" id="PF00651">
    <property type="entry name" value="BTB"/>
    <property type="match status" value="1"/>
</dbReference>
<dbReference type="EMBL" id="JARQWQ010000007">
    <property type="protein sequence ID" value="KAK2570676.1"/>
    <property type="molecule type" value="Genomic_DNA"/>
</dbReference>
<dbReference type="Gene3D" id="3.30.710.10">
    <property type="entry name" value="Potassium Channel Kv1.1, Chain A"/>
    <property type="match status" value="1"/>
</dbReference>
<dbReference type="InterPro" id="IPR000210">
    <property type="entry name" value="BTB/POZ_dom"/>
</dbReference>
<comment type="caution">
    <text evidence="2">The sequence shown here is derived from an EMBL/GenBank/DDBJ whole genome shotgun (WGS) entry which is preliminary data.</text>
</comment>
<protein>
    <recommendedName>
        <fullName evidence="1">BTB domain-containing protein</fullName>
    </recommendedName>
</protein>
<feature type="domain" description="BTB" evidence="1">
    <location>
        <begin position="40"/>
        <end position="108"/>
    </location>
</feature>
<dbReference type="AlphaFoldDB" id="A0AAD9VDN5"/>
<sequence length="535" mass="61158">MANPEISERLQTLVVYPRVGTTRETFEAAKHPFSEPWRGSDLIFVVQEERFHVHRQIMSIHSPVFEAMLNSVGFKEATATEIPLPGKKANEFLDFLELLYMKKIDEVQPMAAAVSLRRSRKPKVKWTNQMNNDVLECKRRAQELVASDSAPFNRNGRKKGYIEVLKQLWQEKGYEHLALKGQNLRDQASRLEKCLEGLVDESCANGAAGISIDESILPSGYSDTVVVERNRNIESEINSGLEREDANQATPNLHTSTVQFPEELQSDQSKRERMWELGSHDCGKLALQVCVADLNFFIQVNQVEHLLKLADEYQTRGIIDLCVKMLKSEAQCKDNAVKILHLATCTPTVRDDERLILVREQCYEVTKNMELTETQGRESYKNLEKDALERILVKRIQRLETFVKDIYRQFIGLVEGCLWCVLENAKVISTCPQHFLNKKPKENLLKLMKGCPVCRQMIKQLVGYVGSPRVPKVTPVRRVSRQVLNMPSFSFSSIATNSVCEQVAPTNNECKYGGNCHFYEEVITIIMDFEEIIRV</sequence>
<dbReference type="InterPro" id="IPR011333">
    <property type="entry name" value="SKP1/BTB/POZ_sf"/>
</dbReference>